<reference evidence="1" key="1">
    <citation type="thesis" date="2020" institute="ProQuest LLC" country="789 East Eisenhower Parkway, Ann Arbor, MI, USA">
        <title>Comparative Genomics and Chromosome Evolution.</title>
        <authorList>
            <person name="Mudd A.B."/>
        </authorList>
    </citation>
    <scope>NUCLEOTIDE SEQUENCE</scope>
    <source>
        <strain evidence="1">1538</strain>
        <tissue evidence="1">Blood</tissue>
    </source>
</reference>
<dbReference type="AlphaFoldDB" id="A0AAV2ZZX2"/>
<sequence length="100" mass="10943">MSTLFRIAIARGSTATAKSNGDSGQPCLVPLPIEKHSEQQPINCVNALGESYNDETHLQKFSPKPHLFNNDIRYGHTTESNALLISKLSKKADVLFCLAC</sequence>
<evidence type="ECO:0000313" key="2">
    <source>
        <dbReference type="Proteomes" id="UP001181693"/>
    </source>
</evidence>
<protein>
    <submittedName>
        <fullName evidence="1">Uncharacterized protein</fullName>
    </submittedName>
</protein>
<name>A0AAV2ZZX2_PYXAD</name>
<evidence type="ECO:0000313" key="1">
    <source>
        <dbReference type="EMBL" id="DBA22421.1"/>
    </source>
</evidence>
<gene>
    <name evidence="1" type="ORF">GDO54_013450</name>
</gene>
<keyword evidence="2" id="KW-1185">Reference proteome</keyword>
<accession>A0AAV2ZZX2</accession>
<proteinExistence type="predicted"/>
<dbReference type="EMBL" id="DYDO01000006">
    <property type="protein sequence ID" value="DBA22421.1"/>
    <property type="molecule type" value="Genomic_DNA"/>
</dbReference>
<comment type="caution">
    <text evidence="1">The sequence shown here is derived from an EMBL/GenBank/DDBJ whole genome shotgun (WGS) entry which is preliminary data.</text>
</comment>
<dbReference type="Proteomes" id="UP001181693">
    <property type="component" value="Unassembled WGS sequence"/>
</dbReference>
<organism evidence="1 2">
    <name type="scientific">Pyxicephalus adspersus</name>
    <name type="common">African bullfrog</name>
    <dbReference type="NCBI Taxonomy" id="30357"/>
    <lineage>
        <taxon>Eukaryota</taxon>
        <taxon>Metazoa</taxon>
        <taxon>Chordata</taxon>
        <taxon>Craniata</taxon>
        <taxon>Vertebrata</taxon>
        <taxon>Euteleostomi</taxon>
        <taxon>Amphibia</taxon>
        <taxon>Batrachia</taxon>
        <taxon>Anura</taxon>
        <taxon>Neobatrachia</taxon>
        <taxon>Ranoidea</taxon>
        <taxon>Pyxicephalidae</taxon>
        <taxon>Pyxicephalinae</taxon>
        <taxon>Pyxicephalus</taxon>
    </lineage>
</organism>